<dbReference type="Proteomes" id="UP001287445">
    <property type="component" value="Unassembled WGS sequence"/>
</dbReference>
<organism evidence="2 3">
    <name type="scientific">Delftia acidovorans</name>
    <name type="common">Pseudomonas acidovorans</name>
    <name type="synonym">Comamonas acidovorans</name>
    <dbReference type="NCBI Taxonomy" id="80866"/>
    <lineage>
        <taxon>Bacteria</taxon>
        <taxon>Pseudomonadati</taxon>
        <taxon>Pseudomonadota</taxon>
        <taxon>Betaproteobacteria</taxon>
        <taxon>Burkholderiales</taxon>
        <taxon>Comamonadaceae</taxon>
        <taxon>Delftia</taxon>
    </lineage>
</organism>
<dbReference type="EMBL" id="JAWWMZ010000009">
    <property type="protein sequence ID" value="MDX4956041.1"/>
    <property type="molecule type" value="Genomic_DNA"/>
</dbReference>
<evidence type="ECO:0000313" key="2">
    <source>
        <dbReference type="EMBL" id="MDX4956041.1"/>
    </source>
</evidence>
<sequence>MCGLLQASGHWSQAPAGSAGRRQRLIQIARANRLLALWRLRLSDFHGQSYVLAGPTGASVLIADFGALWPAAEQMLGRALDPLAMPWQPAQAQGQAQVRSQGRAPAQEHREQAP</sequence>
<feature type="compositionally biased region" description="Low complexity" evidence="1">
    <location>
        <begin position="88"/>
        <end position="97"/>
    </location>
</feature>
<accession>A0AAJ2VBF7</accession>
<dbReference type="AlphaFoldDB" id="A0AAJ2VBF7"/>
<reference evidence="2" key="1">
    <citation type="submission" date="2023-11" db="EMBL/GenBank/DDBJ databases">
        <title>Identification and selenium tolerance of Delftia acidovorans R3-25.</title>
        <authorList>
            <person name="Zhang S."/>
            <person name="Liu Y."/>
            <person name="Guo Y."/>
        </authorList>
    </citation>
    <scope>NUCLEOTIDE SEQUENCE</scope>
    <source>
        <strain evidence="2">R3-25</strain>
    </source>
</reference>
<evidence type="ECO:0000256" key="1">
    <source>
        <dbReference type="SAM" id="MobiDB-lite"/>
    </source>
</evidence>
<dbReference type="RefSeq" id="WP_231890615.1">
    <property type="nucleotide sequence ID" value="NZ_DAMCBU010000008.1"/>
</dbReference>
<protein>
    <submittedName>
        <fullName evidence="2">Uncharacterized protein</fullName>
    </submittedName>
</protein>
<name>A0AAJ2VBF7_DELAC</name>
<comment type="caution">
    <text evidence="2">The sequence shown here is derived from an EMBL/GenBank/DDBJ whole genome shotgun (WGS) entry which is preliminary data.</text>
</comment>
<gene>
    <name evidence="2" type="ORF">SGN30_21700</name>
</gene>
<proteinExistence type="predicted"/>
<evidence type="ECO:0000313" key="3">
    <source>
        <dbReference type="Proteomes" id="UP001287445"/>
    </source>
</evidence>
<feature type="region of interest" description="Disordered" evidence="1">
    <location>
        <begin position="88"/>
        <end position="114"/>
    </location>
</feature>